<keyword evidence="2" id="KW-0472">Membrane</keyword>
<gene>
    <name evidence="3" type="ORF">THAOC_13693</name>
</gene>
<keyword evidence="4" id="KW-1185">Reference proteome</keyword>
<keyword evidence="2" id="KW-1133">Transmembrane helix</keyword>
<sequence>MKRAIGDLSSESPGDTPLTKPASANDQMQQHQRRKHDGQATTTSATYQFHGDDGDIESNSESTPDITLVLETPVPLQPSDTPGIALVVETPVPLQPSGGPDDDKSPPADERVVQDATSIHSSSDGWSVLRKLLKYSSSSIFVSFFIGASTILLPSFGVIEGTIAAALFVPFGIWLLISLMVWQVTQLLDGTANLCFRRDMDGFETRILRSGPQQDSKQHSRMREKLAAIGAQLGREECCNTCLRSGQVGDGSGSQVPGDGRMDTPHCCRISGRGTAASALPWKLEAQVGGPCIVYKELQTKRTSRSLASALAGLQELEGSRETVRVDTPHCSRASGQQLPWKWERRMANQFWDYRPAGDPPLVCVEAMGGEAKPNVSDARRHYPADLRGHRGNYYSARARLIA</sequence>
<evidence type="ECO:0000313" key="4">
    <source>
        <dbReference type="Proteomes" id="UP000266841"/>
    </source>
</evidence>
<evidence type="ECO:0000313" key="3">
    <source>
        <dbReference type="EMBL" id="EJK65443.1"/>
    </source>
</evidence>
<dbReference type="EMBL" id="AGNL01015815">
    <property type="protein sequence ID" value="EJK65443.1"/>
    <property type="molecule type" value="Genomic_DNA"/>
</dbReference>
<evidence type="ECO:0000256" key="1">
    <source>
        <dbReference type="SAM" id="MobiDB-lite"/>
    </source>
</evidence>
<feature type="transmembrane region" description="Helical" evidence="2">
    <location>
        <begin position="163"/>
        <end position="182"/>
    </location>
</feature>
<reference evidence="3 4" key="1">
    <citation type="journal article" date="2012" name="Genome Biol.">
        <title>Genome and low-iron response of an oceanic diatom adapted to chronic iron limitation.</title>
        <authorList>
            <person name="Lommer M."/>
            <person name="Specht M."/>
            <person name="Roy A.S."/>
            <person name="Kraemer L."/>
            <person name="Andreson R."/>
            <person name="Gutowska M.A."/>
            <person name="Wolf J."/>
            <person name="Bergner S.V."/>
            <person name="Schilhabel M.B."/>
            <person name="Klostermeier U.C."/>
            <person name="Beiko R.G."/>
            <person name="Rosenstiel P."/>
            <person name="Hippler M."/>
            <person name="Laroche J."/>
        </authorList>
    </citation>
    <scope>NUCLEOTIDE SEQUENCE [LARGE SCALE GENOMIC DNA]</scope>
    <source>
        <strain evidence="3 4">CCMP1005</strain>
    </source>
</reference>
<organism evidence="3 4">
    <name type="scientific">Thalassiosira oceanica</name>
    <name type="common">Marine diatom</name>
    <dbReference type="NCBI Taxonomy" id="159749"/>
    <lineage>
        <taxon>Eukaryota</taxon>
        <taxon>Sar</taxon>
        <taxon>Stramenopiles</taxon>
        <taxon>Ochrophyta</taxon>
        <taxon>Bacillariophyta</taxon>
        <taxon>Coscinodiscophyceae</taxon>
        <taxon>Thalassiosirophycidae</taxon>
        <taxon>Thalassiosirales</taxon>
        <taxon>Thalassiosiraceae</taxon>
        <taxon>Thalassiosira</taxon>
    </lineage>
</organism>
<dbReference type="Proteomes" id="UP000266841">
    <property type="component" value="Unassembled WGS sequence"/>
</dbReference>
<feature type="transmembrane region" description="Helical" evidence="2">
    <location>
        <begin position="139"/>
        <end position="157"/>
    </location>
</feature>
<proteinExistence type="predicted"/>
<dbReference type="AlphaFoldDB" id="K0SGX2"/>
<accession>K0SGX2</accession>
<protein>
    <submittedName>
        <fullName evidence="3">Uncharacterized protein</fullName>
    </submittedName>
</protein>
<evidence type="ECO:0000256" key="2">
    <source>
        <dbReference type="SAM" id="Phobius"/>
    </source>
</evidence>
<comment type="caution">
    <text evidence="3">The sequence shown here is derived from an EMBL/GenBank/DDBJ whole genome shotgun (WGS) entry which is preliminary data.</text>
</comment>
<feature type="region of interest" description="Disordered" evidence="1">
    <location>
        <begin position="1"/>
        <end position="61"/>
    </location>
</feature>
<keyword evidence="2" id="KW-0812">Transmembrane</keyword>
<name>K0SGX2_THAOC</name>